<dbReference type="PROSITE" id="PS01055">
    <property type="entry name" value="DNA_LIGASE_N1"/>
    <property type="match status" value="1"/>
</dbReference>
<feature type="binding site" evidence="15">
    <location>
        <position position="170"/>
    </location>
    <ligand>
        <name>NAD(+)</name>
        <dbReference type="ChEBI" id="CHEBI:57540"/>
    </ligand>
</feature>
<dbReference type="GO" id="GO:0006260">
    <property type="term" value="P:DNA replication"/>
    <property type="evidence" value="ECO:0007669"/>
    <property type="project" value="UniProtKB-KW"/>
</dbReference>
<dbReference type="PIRSF" id="PIRSF001604">
    <property type="entry name" value="LigA"/>
    <property type="match status" value="1"/>
</dbReference>
<keyword evidence="8 15" id="KW-0862">Zinc</keyword>
<keyword evidence="12 15" id="KW-0464">Manganese</keyword>
<accession>A0A412B0M7</accession>
<dbReference type="SMART" id="SM00278">
    <property type="entry name" value="HhH1"/>
    <property type="match status" value="3"/>
</dbReference>
<gene>
    <name evidence="15" type="primary">ligA</name>
    <name evidence="18" type="ORF">DWY99_01900</name>
</gene>
<feature type="binding site" evidence="15">
    <location>
        <begin position="83"/>
        <end position="84"/>
    </location>
    <ligand>
        <name>NAD(+)</name>
        <dbReference type="ChEBI" id="CHEBI:57540"/>
    </ligand>
</feature>
<dbReference type="GO" id="GO:0005829">
    <property type="term" value="C:cytosol"/>
    <property type="evidence" value="ECO:0007669"/>
    <property type="project" value="TreeGrafter"/>
</dbReference>
<dbReference type="Gene3D" id="3.40.50.10190">
    <property type="entry name" value="BRCT domain"/>
    <property type="match status" value="1"/>
</dbReference>
<dbReference type="NCBIfam" id="TIGR00575">
    <property type="entry name" value="dnlj"/>
    <property type="match status" value="1"/>
</dbReference>
<dbReference type="Pfam" id="PF03119">
    <property type="entry name" value="DNA_ligase_ZBD"/>
    <property type="match status" value="1"/>
</dbReference>
<reference evidence="18 19" key="1">
    <citation type="submission" date="2018-08" db="EMBL/GenBank/DDBJ databases">
        <title>A genome reference for cultivated species of the human gut microbiota.</title>
        <authorList>
            <person name="Zou Y."/>
            <person name="Xue W."/>
            <person name="Luo G."/>
        </authorList>
    </citation>
    <scope>NUCLEOTIDE SEQUENCE [LARGE SCALE GENOMIC DNA]</scope>
    <source>
        <strain evidence="18 19">AF28-26</strain>
    </source>
</reference>
<keyword evidence="5 15" id="KW-0235">DNA replication</keyword>
<dbReference type="PROSITE" id="PS01056">
    <property type="entry name" value="DNA_LIGASE_N2"/>
    <property type="match status" value="1"/>
</dbReference>
<dbReference type="EMBL" id="QRTC01000003">
    <property type="protein sequence ID" value="RGQ44186.1"/>
    <property type="molecule type" value="Genomic_DNA"/>
</dbReference>
<dbReference type="Gene3D" id="1.10.287.610">
    <property type="entry name" value="Helix hairpin bin"/>
    <property type="match status" value="1"/>
</dbReference>
<dbReference type="CDD" id="cd00114">
    <property type="entry name" value="LIGANc"/>
    <property type="match status" value="1"/>
</dbReference>
<dbReference type="Pfam" id="PF03120">
    <property type="entry name" value="OB_DNA_ligase"/>
    <property type="match status" value="1"/>
</dbReference>
<dbReference type="InterPro" id="IPR033136">
    <property type="entry name" value="DNA_ligase_CS"/>
</dbReference>
<feature type="binding site" evidence="15">
    <location>
        <position position="135"/>
    </location>
    <ligand>
        <name>NAD(+)</name>
        <dbReference type="ChEBI" id="CHEBI:57540"/>
    </ligand>
</feature>
<dbReference type="EC" id="6.5.1.2" evidence="2 15"/>
<dbReference type="Gene3D" id="2.40.50.140">
    <property type="entry name" value="Nucleic acid-binding proteins"/>
    <property type="match status" value="1"/>
</dbReference>
<dbReference type="InterPro" id="IPR010994">
    <property type="entry name" value="RuvA_2-like"/>
</dbReference>
<dbReference type="InterPro" id="IPR018239">
    <property type="entry name" value="DNA_ligase_AS"/>
</dbReference>
<evidence type="ECO:0000256" key="10">
    <source>
        <dbReference type="ARBA" id="ARBA00023027"/>
    </source>
</evidence>
<evidence type="ECO:0000256" key="11">
    <source>
        <dbReference type="ARBA" id="ARBA00023204"/>
    </source>
</evidence>
<evidence type="ECO:0000256" key="7">
    <source>
        <dbReference type="ARBA" id="ARBA00022763"/>
    </source>
</evidence>
<dbReference type="InterPro" id="IPR013839">
    <property type="entry name" value="DNAligase_adenylation"/>
</dbReference>
<keyword evidence="7 15" id="KW-0227">DNA damage</keyword>
<organism evidence="18 19">
    <name type="scientific">[Clostridium] leptum</name>
    <dbReference type="NCBI Taxonomy" id="1535"/>
    <lineage>
        <taxon>Bacteria</taxon>
        <taxon>Bacillati</taxon>
        <taxon>Bacillota</taxon>
        <taxon>Clostridia</taxon>
        <taxon>Eubacteriales</taxon>
        <taxon>Oscillospiraceae</taxon>
        <taxon>Oscillospiraceae incertae sedis</taxon>
    </lineage>
</organism>
<evidence type="ECO:0000256" key="16">
    <source>
        <dbReference type="RuleBase" id="RU000618"/>
    </source>
</evidence>
<protein>
    <recommendedName>
        <fullName evidence="3 15">DNA ligase</fullName>
        <ecNumber evidence="2 15">6.5.1.2</ecNumber>
    </recommendedName>
    <alternativeName>
        <fullName evidence="15">Polydeoxyribonucleotide synthase [NAD(+)]</fullName>
    </alternativeName>
</protein>
<dbReference type="AlphaFoldDB" id="A0A412B0M7"/>
<dbReference type="Gene3D" id="1.10.150.20">
    <property type="entry name" value="5' to 3' exonuclease, C-terminal subdomain"/>
    <property type="match status" value="2"/>
</dbReference>
<feature type="binding site" evidence="15">
    <location>
        <position position="420"/>
    </location>
    <ligand>
        <name>Zn(2+)</name>
        <dbReference type="ChEBI" id="CHEBI:29105"/>
    </ligand>
</feature>
<evidence type="ECO:0000313" key="19">
    <source>
        <dbReference type="Proteomes" id="UP000284751"/>
    </source>
</evidence>
<dbReference type="InterPro" id="IPR013840">
    <property type="entry name" value="DNAligase_N"/>
</dbReference>
<dbReference type="GO" id="GO:0006281">
    <property type="term" value="P:DNA repair"/>
    <property type="evidence" value="ECO:0007669"/>
    <property type="project" value="UniProtKB-KW"/>
</dbReference>
<dbReference type="InterPro" id="IPR003583">
    <property type="entry name" value="Hlx-hairpin-Hlx_DNA-bd_motif"/>
</dbReference>
<feature type="binding site" evidence="15">
    <location>
        <position position="112"/>
    </location>
    <ligand>
        <name>NAD(+)</name>
        <dbReference type="ChEBI" id="CHEBI:57540"/>
    </ligand>
</feature>
<dbReference type="InterPro" id="IPR036420">
    <property type="entry name" value="BRCT_dom_sf"/>
</dbReference>
<keyword evidence="9 15" id="KW-0460">Magnesium</keyword>
<feature type="binding site" evidence="15">
    <location>
        <position position="310"/>
    </location>
    <ligand>
        <name>NAD(+)</name>
        <dbReference type="ChEBI" id="CHEBI:57540"/>
    </ligand>
</feature>
<feature type="binding site" evidence="15">
    <location>
        <position position="402"/>
    </location>
    <ligand>
        <name>Zn(2+)</name>
        <dbReference type="ChEBI" id="CHEBI:29105"/>
    </ligand>
</feature>
<dbReference type="Gene3D" id="6.20.10.30">
    <property type="match status" value="1"/>
</dbReference>
<dbReference type="GO" id="GO:0003677">
    <property type="term" value="F:DNA binding"/>
    <property type="evidence" value="ECO:0007669"/>
    <property type="project" value="InterPro"/>
</dbReference>
<dbReference type="InterPro" id="IPR001679">
    <property type="entry name" value="DNA_ligase"/>
</dbReference>
<keyword evidence="6 15" id="KW-0479">Metal-binding</keyword>
<dbReference type="InterPro" id="IPR041663">
    <property type="entry name" value="DisA/LigA_HHH"/>
</dbReference>
<evidence type="ECO:0000256" key="15">
    <source>
        <dbReference type="HAMAP-Rule" id="MF_01588"/>
    </source>
</evidence>
<dbReference type="SMART" id="SM00292">
    <property type="entry name" value="BRCT"/>
    <property type="match status" value="1"/>
</dbReference>
<dbReference type="FunFam" id="2.40.50.140:FF:000012">
    <property type="entry name" value="DNA ligase"/>
    <property type="match status" value="1"/>
</dbReference>
<feature type="binding site" evidence="15">
    <location>
        <position position="405"/>
    </location>
    <ligand>
        <name>Zn(2+)</name>
        <dbReference type="ChEBI" id="CHEBI:29105"/>
    </ligand>
</feature>
<evidence type="ECO:0000256" key="3">
    <source>
        <dbReference type="ARBA" id="ARBA00013308"/>
    </source>
</evidence>
<dbReference type="SUPFAM" id="SSF50249">
    <property type="entry name" value="Nucleic acid-binding proteins"/>
    <property type="match status" value="1"/>
</dbReference>
<feature type="domain" description="BRCT" evidence="17">
    <location>
        <begin position="584"/>
        <end position="661"/>
    </location>
</feature>
<dbReference type="PANTHER" id="PTHR23389:SF9">
    <property type="entry name" value="DNA LIGASE"/>
    <property type="match status" value="1"/>
</dbReference>
<comment type="cofactor">
    <cofactor evidence="15">
        <name>Mg(2+)</name>
        <dbReference type="ChEBI" id="CHEBI:18420"/>
    </cofactor>
    <cofactor evidence="15">
        <name>Mn(2+)</name>
        <dbReference type="ChEBI" id="CHEBI:29035"/>
    </cofactor>
</comment>
<evidence type="ECO:0000259" key="17">
    <source>
        <dbReference type="PROSITE" id="PS50172"/>
    </source>
</evidence>
<dbReference type="Proteomes" id="UP000284751">
    <property type="component" value="Unassembled WGS sequence"/>
</dbReference>
<feature type="binding site" evidence="15">
    <location>
        <begin position="34"/>
        <end position="38"/>
    </location>
    <ligand>
        <name>NAD(+)</name>
        <dbReference type="ChEBI" id="CHEBI:57540"/>
    </ligand>
</feature>
<dbReference type="FunFam" id="1.10.287.610:FF:000002">
    <property type="entry name" value="DNA ligase"/>
    <property type="match status" value="1"/>
</dbReference>
<keyword evidence="10 15" id="KW-0520">NAD</keyword>
<dbReference type="Pfam" id="PF14520">
    <property type="entry name" value="HHH_5"/>
    <property type="match status" value="1"/>
</dbReference>
<evidence type="ECO:0000256" key="14">
    <source>
        <dbReference type="ARBA" id="ARBA00060881"/>
    </source>
</evidence>
<feature type="active site" description="N6-AMP-lysine intermediate" evidence="15">
    <location>
        <position position="114"/>
    </location>
</feature>
<dbReference type="GO" id="GO:0003911">
    <property type="term" value="F:DNA ligase (NAD+) activity"/>
    <property type="evidence" value="ECO:0007669"/>
    <property type="project" value="UniProtKB-UniRule"/>
</dbReference>
<comment type="similarity">
    <text evidence="14 15">Belongs to the NAD-dependent DNA ligase family. LigA subfamily.</text>
</comment>
<dbReference type="PROSITE" id="PS50172">
    <property type="entry name" value="BRCT"/>
    <property type="match status" value="1"/>
</dbReference>
<dbReference type="SUPFAM" id="SSF47781">
    <property type="entry name" value="RuvA domain 2-like"/>
    <property type="match status" value="1"/>
</dbReference>
<evidence type="ECO:0000256" key="12">
    <source>
        <dbReference type="ARBA" id="ARBA00023211"/>
    </source>
</evidence>
<dbReference type="GO" id="GO:0046872">
    <property type="term" value="F:metal ion binding"/>
    <property type="evidence" value="ECO:0007669"/>
    <property type="project" value="UniProtKB-KW"/>
</dbReference>
<proteinExistence type="inferred from homology"/>
<dbReference type="FunFam" id="1.10.150.20:FF:000007">
    <property type="entry name" value="DNA ligase"/>
    <property type="match status" value="1"/>
</dbReference>
<dbReference type="SMART" id="SM00532">
    <property type="entry name" value="LIGANc"/>
    <property type="match status" value="1"/>
</dbReference>
<evidence type="ECO:0000256" key="4">
    <source>
        <dbReference type="ARBA" id="ARBA00022598"/>
    </source>
</evidence>
<comment type="function">
    <text evidence="1 15">DNA ligase that catalyzes the formation of phosphodiester linkages between 5'-phosphoryl and 3'-hydroxyl groups in double-stranded DNA using NAD as a coenzyme and as the energy source for the reaction. It is essential for DNA replication and repair of damaged DNA.</text>
</comment>
<evidence type="ECO:0000256" key="9">
    <source>
        <dbReference type="ARBA" id="ARBA00022842"/>
    </source>
</evidence>
<dbReference type="PANTHER" id="PTHR23389">
    <property type="entry name" value="CHROMOSOME TRANSMISSION FIDELITY FACTOR 18"/>
    <property type="match status" value="1"/>
</dbReference>
<dbReference type="InterPro" id="IPR012340">
    <property type="entry name" value="NA-bd_OB-fold"/>
</dbReference>
<dbReference type="NCBIfam" id="NF005932">
    <property type="entry name" value="PRK07956.1"/>
    <property type="match status" value="1"/>
</dbReference>
<keyword evidence="11 15" id="KW-0234">DNA repair</keyword>
<dbReference type="SUPFAM" id="SSF56091">
    <property type="entry name" value="DNA ligase/mRNA capping enzyme, catalytic domain"/>
    <property type="match status" value="1"/>
</dbReference>
<dbReference type="InterPro" id="IPR004150">
    <property type="entry name" value="NAD_DNA_ligase_OB"/>
</dbReference>
<evidence type="ECO:0000313" key="18">
    <source>
        <dbReference type="EMBL" id="RGQ44186.1"/>
    </source>
</evidence>
<dbReference type="HAMAP" id="MF_01588">
    <property type="entry name" value="DNA_ligase_A"/>
    <property type="match status" value="1"/>
</dbReference>
<dbReference type="Pfam" id="PF01653">
    <property type="entry name" value="DNA_ligase_aden"/>
    <property type="match status" value="1"/>
</dbReference>
<evidence type="ECO:0000256" key="8">
    <source>
        <dbReference type="ARBA" id="ARBA00022833"/>
    </source>
</evidence>
<name>A0A412B0M7_9FIRM</name>
<dbReference type="InterPro" id="IPR001357">
    <property type="entry name" value="BRCT_dom"/>
</dbReference>
<comment type="catalytic activity">
    <reaction evidence="13 15 16">
        <text>NAD(+) + (deoxyribonucleotide)n-3'-hydroxyl + 5'-phospho-(deoxyribonucleotide)m = (deoxyribonucleotide)n+m + AMP + beta-nicotinamide D-nucleotide.</text>
        <dbReference type="EC" id="6.5.1.2"/>
    </reaction>
</comment>
<evidence type="ECO:0000256" key="13">
    <source>
        <dbReference type="ARBA" id="ARBA00034005"/>
    </source>
</evidence>
<dbReference type="Pfam" id="PF12826">
    <property type="entry name" value="HHH_2"/>
    <property type="match status" value="1"/>
</dbReference>
<dbReference type="InterPro" id="IPR004149">
    <property type="entry name" value="Znf_DNAligase_C4"/>
</dbReference>
<evidence type="ECO:0000256" key="2">
    <source>
        <dbReference type="ARBA" id="ARBA00012722"/>
    </source>
</evidence>
<dbReference type="CDD" id="cd17748">
    <property type="entry name" value="BRCT_DNA_ligase_like"/>
    <property type="match status" value="1"/>
</dbReference>
<evidence type="ECO:0000256" key="5">
    <source>
        <dbReference type="ARBA" id="ARBA00022705"/>
    </source>
</evidence>
<sequence>MDLENARKSAEELRKKLNYHAKKYYEEDNPEITDYEYDMMLRELEGIELAYPELVTEDSPTQRVGGAALNKFTPVTHEVPMESLHDSFSEEELFDFDRKVREVVPKVSYVVEPKFDGLSVSLEYRNGIFVRGSTRGDGSVGEDVTENLRTIKTIPKKLTRAVPFLEVRGEVYMSNESFLKLLERQELNEEKPFKNPRNAAAGSLRQKDSRITAQRELDIYVFNIQQIEGVALNTHKESLDYLTELGFHTPPFYNCYDDMDDVVKEIQRIGEQRGEFSFPVDGAVIKVNAFHDRELIGSTSKFPKWAEAFKYPPEEKETALLDIEINVGRTGVLTPTGLFEPVLLAGTTVSRATLHNEDFIKEKDIRIGDTVVLRKAGEIIPEVVSVKAHKPDSKPYQMPEHCPSCGSRVQREPGEAALRCDNTQCPAQLLRHLIHFVSRDAMDMEGLGPAVLEQLVAHQLVSSPVDLYSLNKEALVDLERMGEKSAENLLNAVEKSKGNDFYRFIYALGIRHIGLRAAKLLTQRFPTIDQILKATPEEIAAIDGFGQIMAESAAYYFSLPETRTLIDSFRTKGVNLESFEKEENKDLRFSGKTFVLTGALPTYTRAEAGKMIEDRGGKVSSSVSKKTSFVLAGEEAGSKLTKAQKLGVPIISEEEFLAMLQ</sequence>
<dbReference type="Pfam" id="PF00533">
    <property type="entry name" value="BRCT"/>
    <property type="match status" value="1"/>
</dbReference>
<dbReference type="SUPFAM" id="SSF52113">
    <property type="entry name" value="BRCT domain"/>
    <property type="match status" value="1"/>
</dbReference>
<comment type="caution">
    <text evidence="18">The sequence shown here is derived from an EMBL/GenBank/DDBJ whole genome shotgun (WGS) entry which is preliminary data.</text>
</comment>
<dbReference type="Gene3D" id="3.30.470.30">
    <property type="entry name" value="DNA ligase/mRNA capping enzyme"/>
    <property type="match status" value="1"/>
</dbReference>
<evidence type="ECO:0000256" key="6">
    <source>
        <dbReference type="ARBA" id="ARBA00022723"/>
    </source>
</evidence>
<feature type="binding site" evidence="15">
    <location>
        <position position="286"/>
    </location>
    <ligand>
        <name>NAD(+)</name>
        <dbReference type="ChEBI" id="CHEBI:57540"/>
    </ligand>
</feature>
<evidence type="ECO:0000256" key="1">
    <source>
        <dbReference type="ARBA" id="ARBA00004067"/>
    </source>
</evidence>
<feature type="binding site" evidence="15">
    <location>
        <position position="425"/>
    </location>
    <ligand>
        <name>Zn(2+)</name>
        <dbReference type="ChEBI" id="CHEBI:29105"/>
    </ligand>
</feature>
<keyword evidence="4 15" id="KW-0436">Ligase</keyword>